<evidence type="ECO:0000313" key="4">
    <source>
        <dbReference type="EMBL" id="VGO13630.1"/>
    </source>
</evidence>
<dbReference type="AlphaFoldDB" id="A0A6C2U0Y8"/>
<dbReference type="Proteomes" id="UP000366872">
    <property type="component" value="Unassembled WGS sequence"/>
</dbReference>
<evidence type="ECO:0000256" key="3">
    <source>
        <dbReference type="SAM" id="MobiDB-lite"/>
    </source>
</evidence>
<dbReference type="InterPro" id="IPR008979">
    <property type="entry name" value="Galactose-bd-like_sf"/>
</dbReference>
<feature type="compositionally biased region" description="Basic and acidic residues" evidence="3">
    <location>
        <begin position="198"/>
        <end position="211"/>
    </location>
</feature>
<accession>A0A6C2U0Y8</accession>
<dbReference type="PANTHER" id="PTHR43817">
    <property type="entry name" value="GLYCOSYL HYDROLASE"/>
    <property type="match status" value="1"/>
</dbReference>
<feature type="compositionally biased region" description="Basic and acidic residues" evidence="3">
    <location>
        <begin position="1044"/>
        <end position="1053"/>
    </location>
</feature>
<organism evidence="4 5">
    <name type="scientific">Pontiella desulfatans</name>
    <dbReference type="NCBI Taxonomy" id="2750659"/>
    <lineage>
        <taxon>Bacteria</taxon>
        <taxon>Pseudomonadati</taxon>
        <taxon>Kiritimatiellota</taxon>
        <taxon>Kiritimatiellia</taxon>
        <taxon>Kiritimatiellales</taxon>
        <taxon>Pontiellaceae</taxon>
        <taxon>Pontiella</taxon>
    </lineage>
</organism>
<keyword evidence="2" id="KW-0378">Hydrolase</keyword>
<evidence type="ECO:0000256" key="2">
    <source>
        <dbReference type="ARBA" id="ARBA00022801"/>
    </source>
</evidence>
<evidence type="ECO:0000313" key="5">
    <source>
        <dbReference type="Proteomes" id="UP000366872"/>
    </source>
</evidence>
<reference evidence="4 5" key="1">
    <citation type="submission" date="2019-04" db="EMBL/GenBank/DDBJ databases">
        <authorList>
            <person name="Van Vliet M D."/>
        </authorList>
    </citation>
    <scope>NUCLEOTIDE SEQUENCE [LARGE SCALE GENOMIC DNA]</scope>
    <source>
        <strain evidence="4 5">F1</strain>
    </source>
</reference>
<protein>
    <recommendedName>
        <fullName evidence="6">Glycosyl hydrolases family 2 sugar binding domain-containing protein</fullName>
    </recommendedName>
</protein>
<dbReference type="GO" id="GO:0016787">
    <property type="term" value="F:hydrolase activity"/>
    <property type="evidence" value="ECO:0007669"/>
    <property type="project" value="UniProtKB-KW"/>
</dbReference>
<dbReference type="Pfam" id="PF17132">
    <property type="entry name" value="Glyco_hydro_106"/>
    <property type="match status" value="1"/>
</dbReference>
<gene>
    <name evidence="4" type="ORF">PDESU_02187</name>
</gene>
<feature type="compositionally biased region" description="Basic residues" evidence="3">
    <location>
        <begin position="1054"/>
        <end position="1064"/>
    </location>
</feature>
<dbReference type="RefSeq" id="WP_168442160.1">
    <property type="nucleotide sequence ID" value="NZ_CAAHFG010000001.1"/>
</dbReference>
<dbReference type="Gene3D" id="2.60.120.260">
    <property type="entry name" value="Galactose-binding domain-like"/>
    <property type="match status" value="2"/>
</dbReference>
<sequence>MKNVFHGLVGLLAFAGLLHAEEGGGLEKGFANPPDEYRSGVKWEWCNGMLNKDGATADLESMKRVGLGGGKIFNVGGPEGPVRFASEEWYEIVAHSLREADRLGLTLGLNMTEGFCGIGGPWIKPEQSMQRVVWSEMEVSGPGSFSVALERPDVAPIDTTVFKLKDVDFYRDIKVFAVPRVGDGRIRSIRVKKGMMPHHSDPKDASVKTPEDSVPAGDIIPAGKVIDLTDRMDKDGNLKWKAPAGKWTILRMGTASTGACTRPGSEKTRGLEADKLNRETVKFHFDTFSKPLFKMDGVKPGENLVFFAVDSWEADGQNWSPVLAAEFKKRRGYSLYPFLPVLTGRVVESIDVSERFLWDFRRTIADCIHDNFYAYMAELCQQHGMKFSSEPFTRAAYDGMETTEAVGIPTATFWQSPNSWGRAGNEGKWASSAAHVTGKKKVSSEAFPAARMEAAWVHYPWTYKWLGDYAYASGINHFSFHCFPFQPWDDKAVHKPGMIFKNWGSQYSRHNTWWEQGVDWQKYQTRCQFMLQQGAGTAQALFMTPEAIPGVELKAGFALPLGYDWDMISAQMVRDELSVEEGMVCAPSGLKYHMLVLPKISEISVPLLKKLQALVADGAHVVVSSRPETSRGLVNYPASKKEVADIVGEMWGKLDGSRLKEKAYGKGALYWEKPEVVLNKLGVKPDVIVEAEGANTGKLPINYIHRTTPDAEIYFVSSSSEKPTSGLLSFQVIDKQPEFWHPDSGRIEPCPVYEQKDGRTIVPMVFDPAGSVFVVFREKAAASSATKVLLNGEPALSTSERINPLSATRSFFKAGGVLSIEISDQQQVETKIPAQDVRSLNSDWTVTFDGAGAPAKTTFKTLAPWNEHTDEAISYFSGTGTYRKTIDIAKKAEHRIWLDLGSVEVIATVAVNGNDVGIAWKPPFLVELTDAVRPGKNTLEVKVSNLWVNRLIGDEQFPDDTGFSYEGLAALPEWFAKNKPRPEPGRKTFTTAKYYDKKDSLMPSGLVGPVSLITTTDNKDPLVQQIVRDLFVYSRNPDSLSFGRHRESPYAKDLKKKKKPAKKQVMKEQPKPKVSADKAPQSALSLKAGGARIVASADDSVQLFFNGKSLGKTGNWQKAKHFPITVNSGVNQIALQFENAKGLGGVLIYVEQNGAVYPVAAHARGSDVLETGWQETGFNDSHWKKPVVFGAYGIPPWKKRVSGIPADCMAEWMGYKDNKFSGTGYFRIPVTAK</sequence>
<feature type="region of interest" description="Disordered" evidence="3">
    <location>
        <begin position="1042"/>
        <end position="1080"/>
    </location>
</feature>
<name>A0A6C2U0Y8_PONDE</name>
<evidence type="ECO:0000256" key="1">
    <source>
        <dbReference type="ARBA" id="ARBA00022729"/>
    </source>
</evidence>
<proteinExistence type="predicted"/>
<feature type="compositionally biased region" description="Basic and acidic residues" evidence="3">
    <location>
        <begin position="1065"/>
        <end position="1076"/>
    </location>
</feature>
<dbReference type="SUPFAM" id="SSF49785">
    <property type="entry name" value="Galactose-binding domain-like"/>
    <property type="match status" value="1"/>
</dbReference>
<keyword evidence="1" id="KW-0732">Signal</keyword>
<dbReference type="NCBIfam" id="NF045579">
    <property type="entry name" value="rhamnoside_JR"/>
    <property type="match status" value="1"/>
</dbReference>
<feature type="region of interest" description="Disordered" evidence="3">
    <location>
        <begin position="195"/>
        <end position="214"/>
    </location>
</feature>
<evidence type="ECO:0008006" key="6">
    <source>
        <dbReference type="Google" id="ProtNLM"/>
    </source>
</evidence>
<keyword evidence="5" id="KW-1185">Reference proteome</keyword>
<dbReference type="EMBL" id="CAAHFG010000001">
    <property type="protein sequence ID" value="VGO13630.1"/>
    <property type="molecule type" value="Genomic_DNA"/>
</dbReference>
<dbReference type="PANTHER" id="PTHR43817:SF1">
    <property type="entry name" value="HYDROLASE, FAMILY 43, PUTATIVE (AFU_ORTHOLOGUE AFUA_3G01660)-RELATED"/>
    <property type="match status" value="1"/>
</dbReference>